<sequence length="346" mass="39918">MRDSVNTHPNPRLTCRGWSFDKLISRGFKPISRVSILDSRENLMKTIAEHETKGIPLIIQDIHKHPKWSDQDFSPEWLLEHGTQELHVRNVHNSEDSSLSLSQFMDKCRKIEPFTQPEEQERFYGKDAPCPVQWNEWLHRSGAIPRRLLPDSSFNFLNYLEEQGTVEHLMCYFGVGDTYTPSHKDLCASSGHNLMAYTEHDGSSFWFMTESGDSRKVTDFFASFGQILDHETHVLSAEQAVKAPLPLYLAEQKLGDLVLVPPRSCHQVVNHGGITIKVSWSRMTLMGLQVALYHELPLYRRVCRRETYKVKWTIYHTVQKLANDLKSNKNVTVICEKCMARVAYSL</sequence>
<dbReference type="EMBL" id="AWSO01000128">
    <property type="protein sequence ID" value="ESK94580.1"/>
    <property type="molecule type" value="Genomic_DNA"/>
</dbReference>
<gene>
    <name evidence="2" type="ORF">Moror_7961</name>
</gene>
<dbReference type="KEGG" id="mrr:Moror_7961"/>
<accession>V2XPW2</accession>
<dbReference type="AlphaFoldDB" id="V2XPW2"/>
<feature type="domain" description="JmjC" evidence="1">
    <location>
        <begin position="149"/>
        <end position="299"/>
    </location>
</feature>
<dbReference type="HOGENOM" id="CLU_050877_0_0_1"/>
<dbReference type="PROSITE" id="PS51184">
    <property type="entry name" value="JMJC"/>
    <property type="match status" value="1"/>
</dbReference>
<dbReference type="OrthoDB" id="298344at2759"/>
<dbReference type="InterPro" id="IPR003347">
    <property type="entry name" value="JmjC_dom"/>
</dbReference>
<keyword evidence="3" id="KW-1185">Reference proteome</keyword>
<dbReference type="Proteomes" id="UP000017559">
    <property type="component" value="Unassembled WGS sequence"/>
</dbReference>
<dbReference type="SMART" id="SM00558">
    <property type="entry name" value="JmjC"/>
    <property type="match status" value="1"/>
</dbReference>
<reference evidence="2 3" key="1">
    <citation type="journal article" date="2014" name="BMC Genomics">
        <title>Genome and secretome analysis of the hemibiotrophic fungal pathogen, Moniliophthora roreri, which causes frosty pod rot disease of cacao: mechanisms of the biotrophic and necrotrophic phases.</title>
        <authorList>
            <person name="Meinhardt L.W."/>
            <person name="Costa G.G.L."/>
            <person name="Thomazella D.P.T."/>
            <person name="Teixeira P.J.P.L."/>
            <person name="Carazzolle M.F."/>
            <person name="Schuster S.C."/>
            <person name="Carlson J.E."/>
            <person name="Guiltinan M.J."/>
            <person name="Mieczkowski P."/>
            <person name="Farmer A."/>
            <person name="Ramaraj T."/>
            <person name="Crozier J."/>
            <person name="Davis R.E."/>
            <person name="Shao J."/>
            <person name="Melnick R.L."/>
            <person name="Pereira G.A.G."/>
            <person name="Bailey B.A."/>
        </authorList>
    </citation>
    <scope>NUCLEOTIDE SEQUENCE [LARGE SCALE GENOMIC DNA]</scope>
    <source>
        <strain evidence="2 3">MCA 2997</strain>
    </source>
</reference>
<dbReference type="SUPFAM" id="SSF51197">
    <property type="entry name" value="Clavaminate synthase-like"/>
    <property type="match status" value="1"/>
</dbReference>
<proteinExistence type="predicted"/>
<name>V2XPW2_MONRO</name>
<evidence type="ECO:0000313" key="2">
    <source>
        <dbReference type="EMBL" id="ESK94580.1"/>
    </source>
</evidence>
<dbReference type="Gene3D" id="2.60.120.650">
    <property type="entry name" value="Cupin"/>
    <property type="match status" value="1"/>
</dbReference>
<protein>
    <recommendedName>
        <fullName evidence="1">JmjC domain-containing protein</fullName>
    </recommendedName>
</protein>
<organism evidence="2 3">
    <name type="scientific">Moniliophthora roreri (strain MCA 2997)</name>
    <name type="common">Cocoa frosty pod rot fungus</name>
    <name type="synonym">Crinipellis roreri</name>
    <dbReference type="NCBI Taxonomy" id="1381753"/>
    <lineage>
        <taxon>Eukaryota</taxon>
        <taxon>Fungi</taxon>
        <taxon>Dikarya</taxon>
        <taxon>Basidiomycota</taxon>
        <taxon>Agaricomycotina</taxon>
        <taxon>Agaricomycetes</taxon>
        <taxon>Agaricomycetidae</taxon>
        <taxon>Agaricales</taxon>
        <taxon>Marasmiineae</taxon>
        <taxon>Marasmiaceae</taxon>
        <taxon>Moniliophthora</taxon>
    </lineage>
</organism>
<dbReference type="Pfam" id="PF02373">
    <property type="entry name" value="JmjC"/>
    <property type="match status" value="1"/>
</dbReference>
<comment type="caution">
    <text evidence="2">The sequence shown here is derived from an EMBL/GenBank/DDBJ whole genome shotgun (WGS) entry which is preliminary data.</text>
</comment>
<evidence type="ECO:0000259" key="1">
    <source>
        <dbReference type="PROSITE" id="PS51184"/>
    </source>
</evidence>
<evidence type="ECO:0000313" key="3">
    <source>
        <dbReference type="Proteomes" id="UP000017559"/>
    </source>
</evidence>